<protein>
    <recommendedName>
        <fullName evidence="4">EamA domain-containing protein</fullName>
    </recommendedName>
</protein>
<reference evidence="2" key="1">
    <citation type="submission" date="2022-06" db="EMBL/GenBank/DDBJ databases">
        <title>Ornithinimicrobium HY1793.</title>
        <authorList>
            <person name="Huang Y."/>
        </authorList>
    </citation>
    <scope>NUCLEOTIDE SEQUENCE</scope>
    <source>
        <strain evidence="2">HY1793</strain>
    </source>
</reference>
<feature type="transmembrane region" description="Helical" evidence="1">
    <location>
        <begin position="92"/>
        <end position="113"/>
    </location>
</feature>
<keyword evidence="1" id="KW-0472">Membrane</keyword>
<dbReference type="Proteomes" id="UP001056455">
    <property type="component" value="Chromosome"/>
</dbReference>
<feature type="transmembrane region" description="Helical" evidence="1">
    <location>
        <begin position="63"/>
        <end position="86"/>
    </location>
</feature>
<dbReference type="EMBL" id="CP099489">
    <property type="protein sequence ID" value="USQ79768.1"/>
    <property type="molecule type" value="Genomic_DNA"/>
</dbReference>
<organism evidence="2 3">
    <name type="scientific">Ornithinimicrobium faecis</name>
    <dbReference type="NCBI Taxonomy" id="2934158"/>
    <lineage>
        <taxon>Bacteria</taxon>
        <taxon>Bacillati</taxon>
        <taxon>Actinomycetota</taxon>
        <taxon>Actinomycetes</taxon>
        <taxon>Micrococcales</taxon>
        <taxon>Ornithinimicrobiaceae</taxon>
        <taxon>Ornithinimicrobium</taxon>
    </lineage>
</organism>
<gene>
    <name evidence="2" type="ORF">NF556_19620</name>
</gene>
<proteinExistence type="predicted"/>
<evidence type="ECO:0000313" key="3">
    <source>
        <dbReference type="Proteomes" id="UP001056455"/>
    </source>
</evidence>
<feature type="transmembrane region" description="Helical" evidence="1">
    <location>
        <begin position="37"/>
        <end position="56"/>
    </location>
</feature>
<evidence type="ECO:0000256" key="1">
    <source>
        <dbReference type="SAM" id="Phobius"/>
    </source>
</evidence>
<evidence type="ECO:0000313" key="2">
    <source>
        <dbReference type="EMBL" id="USQ79768.1"/>
    </source>
</evidence>
<keyword evidence="1" id="KW-0812">Transmembrane</keyword>
<name>A0ABY4YSM4_9MICO</name>
<dbReference type="RefSeq" id="WP_252592872.1">
    <property type="nucleotide sequence ID" value="NZ_CP099489.1"/>
</dbReference>
<keyword evidence="3" id="KW-1185">Reference proteome</keyword>
<accession>A0ABY4YSM4</accession>
<keyword evidence="1" id="KW-1133">Transmembrane helix</keyword>
<evidence type="ECO:0008006" key="4">
    <source>
        <dbReference type="Google" id="ProtNLM"/>
    </source>
</evidence>
<sequence length="114" mass="12143">MSLLPGLVLVVLAAYYLGVEVLLRRRSRWSQGVLNHFRWEVLAPPVVIYLVAAVIFSVGSWSILDLTSVLIIPVLPAVVGMSWLALDPDRPVGQGVAVSACLALIGVAAVGLAR</sequence>